<dbReference type="SUPFAM" id="SSF53098">
    <property type="entry name" value="Ribonuclease H-like"/>
    <property type="match status" value="1"/>
</dbReference>
<comment type="caution">
    <text evidence="1">The sequence shown here is derived from an EMBL/GenBank/DDBJ whole genome shotgun (WGS) entry which is preliminary data.</text>
</comment>
<dbReference type="AlphaFoldDB" id="A0AAD7DC81"/>
<keyword evidence="2" id="KW-1185">Reference proteome</keyword>
<protein>
    <submittedName>
        <fullName evidence="1">Uncharacterized protein</fullName>
    </submittedName>
</protein>
<reference evidence="1" key="1">
    <citation type="submission" date="2023-03" db="EMBL/GenBank/DDBJ databases">
        <title>Massive genome expansion in bonnet fungi (Mycena s.s.) driven by repeated elements and novel gene families across ecological guilds.</title>
        <authorList>
            <consortium name="Lawrence Berkeley National Laboratory"/>
            <person name="Harder C.B."/>
            <person name="Miyauchi S."/>
            <person name="Viragh M."/>
            <person name="Kuo A."/>
            <person name="Thoen E."/>
            <person name="Andreopoulos B."/>
            <person name="Lu D."/>
            <person name="Skrede I."/>
            <person name="Drula E."/>
            <person name="Henrissat B."/>
            <person name="Morin E."/>
            <person name="Kohler A."/>
            <person name="Barry K."/>
            <person name="LaButti K."/>
            <person name="Morin E."/>
            <person name="Salamov A."/>
            <person name="Lipzen A."/>
            <person name="Mereny Z."/>
            <person name="Hegedus B."/>
            <person name="Baldrian P."/>
            <person name="Stursova M."/>
            <person name="Weitz H."/>
            <person name="Taylor A."/>
            <person name="Grigoriev I.V."/>
            <person name="Nagy L.G."/>
            <person name="Martin F."/>
            <person name="Kauserud H."/>
        </authorList>
    </citation>
    <scope>NUCLEOTIDE SEQUENCE</scope>
    <source>
        <strain evidence="1">CBHHK067</strain>
    </source>
</reference>
<evidence type="ECO:0000313" key="2">
    <source>
        <dbReference type="Proteomes" id="UP001221757"/>
    </source>
</evidence>
<accession>A0AAD7DC81</accession>
<organism evidence="1 2">
    <name type="scientific">Mycena rosella</name>
    <name type="common">Pink bonnet</name>
    <name type="synonym">Agaricus rosellus</name>
    <dbReference type="NCBI Taxonomy" id="1033263"/>
    <lineage>
        <taxon>Eukaryota</taxon>
        <taxon>Fungi</taxon>
        <taxon>Dikarya</taxon>
        <taxon>Basidiomycota</taxon>
        <taxon>Agaricomycotina</taxon>
        <taxon>Agaricomycetes</taxon>
        <taxon>Agaricomycetidae</taxon>
        <taxon>Agaricales</taxon>
        <taxon>Marasmiineae</taxon>
        <taxon>Mycenaceae</taxon>
        <taxon>Mycena</taxon>
    </lineage>
</organism>
<sequence length="94" mass="10908">SDDIFDEVAAMIDDEREQFMDATKDIRSALGKLRTLANKIINSSTKLLPRWRAVVEANRLKPKNLPRDVKTRWNSTFDMINTGLAYRRAIHKFT</sequence>
<evidence type="ECO:0000313" key="1">
    <source>
        <dbReference type="EMBL" id="KAJ7688259.1"/>
    </source>
</evidence>
<dbReference type="EMBL" id="JARKIE010000080">
    <property type="protein sequence ID" value="KAJ7688259.1"/>
    <property type="molecule type" value="Genomic_DNA"/>
</dbReference>
<feature type="non-terminal residue" evidence="1">
    <location>
        <position position="1"/>
    </location>
</feature>
<dbReference type="Proteomes" id="UP001221757">
    <property type="component" value="Unassembled WGS sequence"/>
</dbReference>
<name>A0AAD7DC81_MYCRO</name>
<dbReference type="InterPro" id="IPR012337">
    <property type="entry name" value="RNaseH-like_sf"/>
</dbReference>
<proteinExistence type="predicted"/>
<gene>
    <name evidence="1" type="ORF">B0H17DRAFT_845228</name>
</gene>
<feature type="non-terminal residue" evidence="1">
    <location>
        <position position="94"/>
    </location>
</feature>